<name>A0ABV6DTD4_9BACL</name>
<gene>
    <name evidence="1" type="ORF">ACFFK0_25890</name>
</gene>
<organism evidence="1 2">
    <name type="scientific">Paenibacillus chartarius</name>
    <dbReference type="NCBI Taxonomy" id="747481"/>
    <lineage>
        <taxon>Bacteria</taxon>
        <taxon>Bacillati</taxon>
        <taxon>Bacillota</taxon>
        <taxon>Bacilli</taxon>
        <taxon>Bacillales</taxon>
        <taxon>Paenibacillaceae</taxon>
        <taxon>Paenibacillus</taxon>
    </lineage>
</organism>
<proteinExistence type="predicted"/>
<dbReference type="EMBL" id="JBHLWN010000104">
    <property type="protein sequence ID" value="MFC0215832.1"/>
    <property type="molecule type" value="Genomic_DNA"/>
</dbReference>
<keyword evidence="2" id="KW-1185">Reference proteome</keyword>
<accession>A0ABV6DTD4</accession>
<evidence type="ECO:0000313" key="2">
    <source>
        <dbReference type="Proteomes" id="UP001589776"/>
    </source>
</evidence>
<evidence type="ECO:0000313" key="1">
    <source>
        <dbReference type="EMBL" id="MFC0215832.1"/>
    </source>
</evidence>
<reference evidence="1 2" key="1">
    <citation type="submission" date="2024-09" db="EMBL/GenBank/DDBJ databases">
        <authorList>
            <person name="Sun Q."/>
            <person name="Mori K."/>
        </authorList>
    </citation>
    <scope>NUCLEOTIDE SEQUENCE [LARGE SCALE GENOMIC DNA]</scope>
    <source>
        <strain evidence="1 2">CCM 7759</strain>
    </source>
</reference>
<dbReference type="Proteomes" id="UP001589776">
    <property type="component" value="Unassembled WGS sequence"/>
</dbReference>
<sequence>MLLHGRSFKQLGNLGEERTQVELEYSDEYMFYKLLDEAVDSLRHIIITFPNEKLNEDSKLVARLSSCRNGDDIALRLFELLYMTNESLEAAKTQNIQKLIENYKKAGEKAAYSMYTVNYEFNKQEKGYIITLTAPPTDKKFKLPSLLA</sequence>
<comment type="caution">
    <text evidence="1">The sequence shown here is derived from an EMBL/GenBank/DDBJ whole genome shotgun (WGS) entry which is preliminary data.</text>
</comment>
<dbReference type="RefSeq" id="WP_377473404.1">
    <property type="nucleotide sequence ID" value="NZ_JBHLWN010000104.1"/>
</dbReference>
<protein>
    <submittedName>
        <fullName evidence="1">Uncharacterized protein</fullName>
    </submittedName>
</protein>